<evidence type="ECO:0000313" key="2">
    <source>
        <dbReference type="EMBL" id="KAF9458584.1"/>
    </source>
</evidence>
<dbReference type="Pfam" id="PF22740">
    <property type="entry name" value="PapZ_C"/>
    <property type="match status" value="1"/>
</dbReference>
<comment type="caution">
    <text evidence="2">The sequence shown here is derived from an EMBL/GenBank/DDBJ whole genome shotgun (WGS) entry which is preliminary data.</text>
</comment>
<dbReference type="EMBL" id="MU150336">
    <property type="protein sequence ID" value="KAF9458584.1"/>
    <property type="molecule type" value="Genomic_DNA"/>
</dbReference>
<dbReference type="OrthoDB" id="10267139at2759"/>
<feature type="domain" description="RapZ C-terminal" evidence="1">
    <location>
        <begin position="30"/>
        <end position="141"/>
    </location>
</feature>
<dbReference type="Proteomes" id="UP000807353">
    <property type="component" value="Unassembled WGS sequence"/>
</dbReference>
<evidence type="ECO:0000259" key="1">
    <source>
        <dbReference type="Pfam" id="PF22740"/>
    </source>
</evidence>
<organism evidence="2 3">
    <name type="scientific">Collybia nuda</name>
    <dbReference type="NCBI Taxonomy" id="64659"/>
    <lineage>
        <taxon>Eukaryota</taxon>
        <taxon>Fungi</taxon>
        <taxon>Dikarya</taxon>
        <taxon>Basidiomycota</taxon>
        <taxon>Agaricomycotina</taxon>
        <taxon>Agaricomycetes</taxon>
        <taxon>Agaricomycetidae</taxon>
        <taxon>Agaricales</taxon>
        <taxon>Tricholomatineae</taxon>
        <taxon>Clitocybaceae</taxon>
        <taxon>Collybia</taxon>
    </lineage>
</organism>
<keyword evidence="3" id="KW-1185">Reference proteome</keyword>
<gene>
    <name evidence="2" type="ORF">BDZ94DRAFT_1226093</name>
</gene>
<reference evidence="2" key="1">
    <citation type="submission" date="2020-11" db="EMBL/GenBank/DDBJ databases">
        <authorList>
            <consortium name="DOE Joint Genome Institute"/>
            <person name="Ahrendt S."/>
            <person name="Riley R."/>
            <person name="Andreopoulos W."/>
            <person name="Labutti K."/>
            <person name="Pangilinan J."/>
            <person name="Ruiz-Duenas F.J."/>
            <person name="Barrasa J.M."/>
            <person name="Sanchez-Garcia M."/>
            <person name="Camarero S."/>
            <person name="Miyauchi S."/>
            <person name="Serrano A."/>
            <person name="Linde D."/>
            <person name="Babiker R."/>
            <person name="Drula E."/>
            <person name="Ayuso-Fernandez I."/>
            <person name="Pacheco R."/>
            <person name="Padilla G."/>
            <person name="Ferreira P."/>
            <person name="Barriuso J."/>
            <person name="Kellner H."/>
            <person name="Castanera R."/>
            <person name="Alfaro M."/>
            <person name="Ramirez L."/>
            <person name="Pisabarro A.G."/>
            <person name="Kuo A."/>
            <person name="Tritt A."/>
            <person name="Lipzen A."/>
            <person name="He G."/>
            <person name="Yan M."/>
            <person name="Ng V."/>
            <person name="Cullen D."/>
            <person name="Martin F."/>
            <person name="Rosso M.-N."/>
            <person name="Henrissat B."/>
            <person name="Hibbett D."/>
            <person name="Martinez A.T."/>
            <person name="Grigoriev I.V."/>
        </authorList>
    </citation>
    <scope>NUCLEOTIDE SEQUENCE</scope>
    <source>
        <strain evidence="2">CBS 247.69</strain>
    </source>
</reference>
<accession>A0A9P5XWY7</accession>
<dbReference type="AlphaFoldDB" id="A0A9P5XWY7"/>
<proteinExistence type="predicted"/>
<protein>
    <recommendedName>
        <fullName evidence="1">RapZ C-terminal domain-containing protein</fullName>
    </recommendedName>
</protein>
<sequence length="163" mass="18125">MTTPLNPKNAELVVFQNHNLSLPLDSLPLMRIVSWGHRRGPLVPPPQVSIDLRRLPNPPKQVRTNQTGLSGAFRDSLFALEAVQHRFERVCLIIRQALSEAGAAGVETIIVGVNCELGKHRSVAFAEELGRIKWNGWKVVVSDVRARLGLKALFLARLERDLA</sequence>
<dbReference type="InterPro" id="IPR053931">
    <property type="entry name" value="RapZ_C"/>
</dbReference>
<evidence type="ECO:0000313" key="3">
    <source>
        <dbReference type="Proteomes" id="UP000807353"/>
    </source>
</evidence>
<name>A0A9P5XWY7_9AGAR</name>